<comment type="catalytic activity">
    <reaction evidence="1 18">
        <text>a 1-acyl-sn-glycero-3-phosphate + an acyl-CoA = a 1,2-diacyl-sn-glycero-3-phosphate + CoA</text>
        <dbReference type="Rhea" id="RHEA:19709"/>
        <dbReference type="ChEBI" id="CHEBI:57287"/>
        <dbReference type="ChEBI" id="CHEBI:57970"/>
        <dbReference type="ChEBI" id="CHEBI:58342"/>
        <dbReference type="ChEBI" id="CHEBI:58608"/>
        <dbReference type="EC" id="2.3.1.51"/>
    </reaction>
</comment>
<accession>A0A448VL61</accession>
<dbReference type="InterPro" id="IPR002123">
    <property type="entry name" value="Plipid/glycerol_acylTrfase"/>
</dbReference>
<comment type="pathway">
    <text evidence="4">Lipid metabolism.</text>
</comment>
<evidence type="ECO:0000256" key="1">
    <source>
        <dbReference type="ARBA" id="ARBA00001141"/>
    </source>
</evidence>
<evidence type="ECO:0000256" key="18">
    <source>
        <dbReference type="RuleBase" id="RU361267"/>
    </source>
</evidence>
<evidence type="ECO:0000256" key="17">
    <source>
        <dbReference type="ARBA" id="ARBA00037183"/>
    </source>
</evidence>
<evidence type="ECO:0000256" key="13">
    <source>
        <dbReference type="ARBA" id="ARBA00023136"/>
    </source>
</evidence>
<evidence type="ECO:0000256" key="5">
    <source>
        <dbReference type="ARBA" id="ARBA00008655"/>
    </source>
</evidence>
<dbReference type="GO" id="GO:0003841">
    <property type="term" value="F:1-acylglycerol-3-phosphate O-acyltransferase activity"/>
    <property type="evidence" value="ECO:0007669"/>
    <property type="project" value="UniProtKB-UniRule"/>
</dbReference>
<dbReference type="SMART" id="SM00563">
    <property type="entry name" value="PlsC"/>
    <property type="match status" value="1"/>
</dbReference>
<keyword evidence="14 18" id="KW-0594">Phospholipid biosynthesis</keyword>
<evidence type="ECO:0000256" key="12">
    <source>
        <dbReference type="ARBA" id="ARBA00023098"/>
    </source>
</evidence>
<comment type="function">
    <text evidence="17">Converts lysophosphatidic acid (LPA) into phosphatidic acid by incorporating acyl moiety at the 2 position.</text>
</comment>
<name>A0A448VL61_9NEIS</name>
<evidence type="ECO:0000256" key="11">
    <source>
        <dbReference type="ARBA" id="ARBA00022679"/>
    </source>
</evidence>
<evidence type="ECO:0000313" key="20">
    <source>
        <dbReference type="EMBL" id="VEJ50539.1"/>
    </source>
</evidence>
<protein>
    <recommendedName>
        <fullName evidence="7 18">1-acyl-sn-glycerol-3-phosphate acyltransferase</fullName>
        <ecNumber evidence="6 18">2.3.1.51</ecNumber>
    </recommendedName>
</protein>
<evidence type="ECO:0000256" key="3">
    <source>
        <dbReference type="ARBA" id="ARBA00004728"/>
    </source>
</evidence>
<keyword evidence="13" id="KW-0472">Membrane</keyword>
<dbReference type="GO" id="GO:0005886">
    <property type="term" value="C:plasma membrane"/>
    <property type="evidence" value="ECO:0007669"/>
    <property type="project" value="UniProtKB-SubCell"/>
</dbReference>
<keyword evidence="10" id="KW-0997">Cell inner membrane</keyword>
<dbReference type="EMBL" id="LR134533">
    <property type="protein sequence ID" value="VEJ50539.1"/>
    <property type="molecule type" value="Genomic_DNA"/>
</dbReference>
<dbReference type="SUPFAM" id="SSF69593">
    <property type="entry name" value="Glycerol-3-phosphate (1)-acyltransferase"/>
    <property type="match status" value="1"/>
</dbReference>
<dbReference type="PANTHER" id="PTHR10434:SF59">
    <property type="entry name" value="1-ACYL-SN-GLYCEROL-3-PHOSPHATE ACYLTRANSFERASE"/>
    <property type="match status" value="1"/>
</dbReference>
<comment type="similarity">
    <text evidence="5 18">Belongs to the 1-acyl-sn-glycerol-3-phosphate acyltransferase family.</text>
</comment>
<dbReference type="CDD" id="cd07989">
    <property type="entry name" value="LPLAT_AGPAT-like"/>
    <property type="match status" value="1"/>
</dbReference>
<evidence type="ECO:0000256" key="14">
    <source>
        <dbReference type="ARBA" id="ARBA00023209"/>
    </source>
</evidence>
<evidence type="ECO:0000256" key="2">
    <source>
        <dbReference type="ARBA" id="ARBA00004417"/>
    </source>
</evidence>
<evidence type="ECO:0000259" key="19">
    <source>
        <dbReference type="SMART" id="SM00563"/>
    </source>
</evidence>
<evidence type="ECO:0000256" key="8">
    <source>
        <dbReference type="ARBA" id="ARBA00022475"/>
    </source>
</evidence>
<comment type="domain">
    <text evidence="18">The HXXXXD motif is essential for acyltransferase activity and may constitute the binding site for the phosphate moiety of the glycerol-3-phosphate.</text>
</comment>
<dbReference type="UniPathway" id="UPA00557">
    <property type="reaction ID" value="UER00613"/>
</dbReference>
<sequence>MNEMSVNKAPIFIRLTRISRLAVWLVKTCRNLSRLNGCNEMQRNEALLHLGRSALTALDIRIESSGLKEGLVESGVLVVSNHVSWLDIFAMSAVYPSSFIAKKEISSWPVFGKMGRNAGTIFINRNSRKDVEPINQAITAALKNGQNVSFFPEAKTSSGETVLPFKAALFQSAIDASAPVQAVALRYYDCSGRRTAEPSYAGKANLFATLWRIVSLNELTVKMDFAPLIHTLENNGLDRYELKDLAENFVQQKVLEDSPAVENGNNRLGVNI</sequence>
<dbReference type="EC" id="2.3.1.51" evidence="6 18"/>
<evidence type="ECO:0000256" key="6">
    <source>
        <dbReference type="ARBA" id="ARBA00013211"/>
    </source>
</evidence>
<dbReference type="NCBIfam" id="TIGR00530">
    <property type="entry name" value="AGP_acyltrn"/>
    <property type="match status" value="1"/>
</dbReference>
<dbReference type="Proteomes" id="UP000272771">
    <property type="component" value="Chromosome"/>
</dbReference>
<evidence type="ECO:0000256" key="16">
    <source>
        <dbReference type="ARBA" id="ARBA00023315"/>
    </source>
</evidence>
<evidence type="ECO:0000256" key="7">
    <source>
        <dbReference type="ARBA" id="ARBA00016139"/>
    </source>
</evidence>
<dbReference type="AlphaFoldDB" id="A0A448VL61"/>
<dbReference type="GO" id="GO:0016024">
    <property type="term" value="P:CDP-diacylglycerol biosynthetic process"/>
    <property type="evidence" value="ECO:0007669"/>
    <property type="project" value="UniProtKB-UniPathway"/>
</dbReference>
<keyword evidence="21" id="KW-1185">Reference proteome</keyword>
<keyword evidence="9 18" id="KW-0444">Lipid biosynthesis</keyword>
<gene>
    <name evidence="20" type="primary">plsC_2</name>
    <name evidence="20" type="ORF">NCTC12742_00746</name>
</gene>
<feature type="domain" description="Phospholipid/glycerol acyltransferase" evidence="19">
    <location>
        <begin position="76"/>
        <end position="188"/>
    </location>
</feature>
<evidence type="ECO:0000256" key="9">
    <source>
        <dbReference type="ARBA" id="ARBA00022516"/>
    </source>
</evidence>
<keyword evidence="15 18" id="KW-1208">Phospholipid metabolism</keyword>
<comment type="pathway">
    <text evidence="3">Phospholipid metabolism; CDP-diacylglycerol biosynthesis; CDP-diacylglycerol from sn-glycerol 3-phosphate: step 2/3.</text>
</comment>
<evidence type="ECO:0000256" key="10">
    <source>
        <dbReference type="ARBA" id="ARBA00022519"/>
    </source>
</evidence>
<keyword evidence="16 18" id="KW-0012">Acyltransferase</keyword>
<dbReference type="Pfam" id="PF01553">
    <property type="entry name" value="Acyltransferase"/>
    <property type="match status" value="1"/>
</dbReference>
<reference evidence="20 21" key="1">
    <citation type="submission" date="2018-12" db="EMBL/GenBank/DDBJ databases">
        <authorList>
            <consortium name="Pathogen Informatics"/>
        </authorList>
    </citation>
    <scope>NUCLEOTIDE SEQUENCE [LARGE SCALE GENOMIC DNA]</scope>
    <source>
        <strain evidence="20 21">NCTC12742</strain>
    </source>
</reference>
<dbReference type="STRING" id="28091.SAMEA3174300_01371"/>
<dbReference type="PANTHER" id="PTHR10434">
    <property type="entry name" value="1-ACYL-SN-GLYCEROL-3-PHOSPHATE ACYLTRANSFERASE"/>
    <property type="match status" value="1"/>
</dbReference>
<keyword evidence="11 18" id="KW-0808">Transferase</keyword>
<dbReference type="InterPro" id="IPR004552">
    <property type="entry name" value="AGP_acyltrans"/>
</dbReference>
<evidence type="ECO:0000313" key="21">
    <source>
        <dbReference type="Proteomes" id="UP000272771"/>
    </source>
</evidence>
<dbReference type="GO" id="GO:0006654">
    <property type="term" value="P:phosphatidic acid biosynthetic process"/>
    <property type="evidence" value="ECO:0007669"/>
    <property type="project" value="TreeGrafter"/>
</dbReference>
<comment type="subcellular location">
    <subcellularLocation>
        <location evidence="2">Cell inner membrane</location>
        <topology evidence="2">Peripheral membrane protein</topology>
    </subcellularLocation>
</comment>
<evidence type="ECO:0000256" key="4">
    <source>
        <dbReference type="ARBA" id="ARBA00005189"/>
    </source>
</evidence>
<keyword evidence="8" id="KW-1003">Cell membrane</keyword>
<proteinExistence type="inferred from homology"/>
<organism evidence="20 21">
    <name type="scientific">Neisseria weaveri</name>
    <dbReference type="NCBI Taxonomy" id="28091"/>
    <lineage>
        <taxon>Bacteria</taxon>
        <taxon>Pseudomonadati</taxon>
        <taxon>Pseudomonadota</taxon>
        <taxon>Betaproteobacteria</taxon>
        <taxon>Neisseriales</taxon>
        <taxon>Neisseriaceae</taxon>
        <taxon>Neisseria</taxon>
    </lineage>
</organism>
<evidence type="ECO:0000256" key="15">
    <source>
        <dbReference type="ARBA" id="ARBA00023264"/>
    </source>
</evidence>
<keyword evidence="12 18" id="KW-0443">Lipid metabolism</keyword>